<feature type="transmembrane region" description="Helical" evidence="6">
    <location>
        <begin position="12"/>
        <end position="31"/>
    </location>
</feature>
<keyword evidence="11" id="KW-1185">Reference proteome</keyword>
<feature type="domain" description="PhoU" evidence="7">
    <location>
        <begin position="453"/>
        <end position="538"/>
    </location>
</feature>
<gene>
    <name evidence="9" type="ORF">DFR61_10630</name>
    <name evidence="8" type="ORF">NCTC10597_01544</name>
</gene>
<evidence type="ECO:0000256" key="4">
    <source>
        <dbReference type="ARBA" id="ARBA00022989"/>
    </source>
</evidence>
<feature type="transmembrane region" description="Helical" evidence="6">
    <location>
        <begin position="284"/>
        <end position="309"/>
    </location>
</feature>
<dbReference type="PANTHER" id="PTHR10010:SF46">
    <property type="entry name" value="SODIUM-DEPENDENT PHOSPHATE TRANSPORT PROTEIN 2B"/>
    <property type="match status" value="1"/>
</dbReference>
<dbReference type="Proteomes" id="UP000254330">
    <property type="component" value="Unassembled WGS sequence"/>
</dbReference>
<organism evidence="8 10">
    <name type="scientific">Kurthia zopfii</name>
    <dbReference type="NCBI Taxonomy" id="1650"/>
    <lineage>
        <taxon>Bacteria</taxon>
        <taxon>Bacillati</taxon>
        <taxon>Bacillota</taxon>
        <taxon>Bacilli</taxon>
        <taxon>Bacillales</taxon>
        <taxon>Caryophanaceae</taxon>
        <taxon>Kurthia</taxon>
    </lineage>
</organism>
<dbReference type="InterPro" id="IPR038078">
    <property type="entry name" value="PhoU-like_sf"/>
</dbReference>
<dbReference type="EMBL" id="UGNP01000001">
    <property type="protein sequence ID" value="STX09842.1"/>
    <property type="molecule type" value="Genomic_DNA"/>
</dbReference>
<evidence type="ECO:0000313" key="8">
    <source>
        <dbReference type="EMBL" id="STX09842.1"/>
    </source>
</evidence>
<feature type="transmembrane region" description="Helical" evidence="6">
    <location>
        <begin position="177"/>
        <end position="203"/>
    </location>
</feature>
<dbReference type="InterPro" id="IPR026022">
    <property type="entry name" value="PhoU_dom"/>
</dbReference>
<accession>A0A2U3AFC7</accession>
<dbReference type="Gene3D" id="1.20.58.220">
    <property type="entry name" value="Phosphate transport system protein phou homolog 2, domain 2"/>
    <property type="match status" value="1"/>
</dbReference>
<keyword evidence="3 6" id="KW-0812">Transmembrane</keyword>
<feature type="transmembrane region" description="Helical" evidence="6">
    <location>
        <begin position="135"/>
        <end position="152"/>
    </location>
</feature>
<dbReference type="SUPFAM" id="SSF109755">
    <property type="entry name" value="PhoU-like"/>
    <property type="match status" value="1"/>
</dbReference>
<reference evidence="8 10" key="1">
    <citation type="submission" date="2018-06" db="EMBL/GenBank/DDBJ databases">
        <authorList>
            <consortium name="Pathogen Informatics"/>
            <person name="Doyle S."/>
        </authorList>
    </citation>
    <scope>NUCLEOTIDE SEQUENCE [LARGE SCALE GENOMIC DNA]</scope>
    <source>
        <strain evidence="8 10">NCTC10597</strain>
    </source>
</reference>
<dbReference type="OrthoDB" id="9763003at2"/>
<evidence type="ECO:0000313" key="9">
    <source>
        <dbReference type="EMBL" id="TDR41337.1"/>
    </source>
</evidence>
<dbReference type="GO" id="GO:0005436">
    <property type="term" value="F:sodium:phosphate symporter activity"/>
    <property type="evidence" value="ECO:0007669"/>
    <property type="project" value="InterPro"/>
</dbReference>
<evidence type="ECO:0000313" key="11">
    <source>
        <dbReference type="Proteomes" id="UP000294641"/>
    </source>
</evidence>
<name>A0A2U3AFC7_9BACL</name>
<reference evidence="9 11" key="2">
    <citation type="submission" date="2019-03" db="EMBL/GenBank/DDBJ databases">
        <title>Genomic Encyclopedia of Type Strains, Phase IV (KMG-IV): sequencing the most valuable type-strain genomes for metagenomic binning, comparative biology and taxonomic classification.</title>
        <authorList>
            <person name="Goeker M."/>
        </authorList>
    </citation>
    <scope>NUCLEOTIDE SEQUENCE [LARGE SCALE GENOMIC DNA]</scope>
    <source>
        <strain evidence="9 11">DSM 20580</strain>
    </source>
</reference>
<evidence type="ECO:0000256" key="1">
    <source>
        <dbReference type="ARBA" id="ARBA00004651"/>
    </source>
</evidence>
<feature type="transmembrane region" description="Helical" evidence="6">
    <location>
        <begin position="223"/>
        <end position="240"/>
    </location>
</feature>
<evidence type="ECO:0000259" key="7">
    <source>
        <dbReference type="Pfam" id="PF01895"/>
    </source>
</evidence>
<dbReference type="InterPro" id="IPR003841">
    <property type="entry name" value="Na/Pi_transpt"/>
</dbReference>
<evidence type="ECO:0000313" key="10">
    <source>
        <dbReference type="Proteomes" id="UP000254330"/>
    </source>
</evidence>
<protein>
    <submittedName>
        <fullName evidence="9">Phosphate:Na+ symporter</fullName>
    </submittedName>
    <submittedName>
        <fullName evidence="8">Transcriptional regulator PhoU</fullName>
    </submittedName>
</protein>
<dbReference type="EMBL" id="SNZG01000006">
    <property type="protein sequence ID" value="TDR41337.1"/>
    <property type="molecule type" value="Genomic_DNA"/>
</dbReference>
<evidence type="ECO:0000256" key="6">
    <source>
        <dbReference type="SAM" id="Phobius"/>
    </source>
</evidence>
<dbReference type="Pfam" id="PF01895">
    <property type="entry name" value="PhoU"/>
    <property type="match status" value="2"/>
</dbReference>
<evidence type="ECO:0000256" key="2">
    <source>
        <dbReference type="ARBA" id="ARBA00022475"/>
    </source>
</evidence>
<dbReference type="PANTHER" id="PTHR10010">
    <property type="entry name" value="SOLUTE CARRIER FAMILY 34 SODIUM PHOSPHATE , MEMBER 2-RELATED"/>
    <property type="match status" value="1"/>
</dbReference>
<evidence type="ECO:0000256" key="5">
    <source>
        <dbReference type="ARBA" id="ARBA00023136"/>
    </source>
</evidence>
<keyword evidence="4 6" id="KW-1133">Transmembrane helix</keyword>
<keyword evidence="5 6" id="KW-0472">Membrane</keyword>
<dbReference type="AlphaFoldDB" id="A0A2U3AFC7"/>
<dbReference type="Proteomes" id="UP000294641">
    <property type="component" value="Unassembled WGS sequence"/>
</dbReference>
<feature type="transmembrane region" description="Helical" evidence="6">
    <location>
        <begin position="252"/>
        <end position="272"/>
    </location>
</feature>
<proteinExistence type="predicted"/>
<dbReference type="NCBIfam" id="TIGR00704">
    <property type="entry name" value="NaPi_cotrn_rel"/>
    <property type="match status" value="1"/>
</dbReference>
<comment type="caution">
    <text evidence="8">The sequence shown here is derived from an EMBL/GenBank/DDBJ whole genome shotgun (WGS) entry which is preliminary data.</text>
</comment>
<evidence type="ECO:0000256" key="3">
    <source>
        <dbReference type="ARBA" id="ARBA00022692"/>
    </source>
</evidence>
<dbReference type="NCBIfam" id="NF037997">
    <property type="entry name" value="Na_Pi_symport"/>
    <property type="match status" value="1"/>
</dbReference>
<feature type="domain" description="PhoU" evidence="7">
    <location>
        <begin position="348"/>
        <end position="434"/>
    </location>
</feature>
<feature type="transmembrane region" description="Helical" evidence="6">
    <location>
        <begin position="112"/>
        <end position="129"/>
    </location>
</feature>
<comment type="subcellular location">
    <subcellularLocation>
        <location evidence="1">Cell membrane</location>
        <topology evidence="1">Multi-pass membrane protein</topology>
    </subcellularLocation>
</comment>
<keyword evidence="2" id="KW-1003">Cell membrane</keyword>
<feature type="transmembrane region" description="Helical" evidence="6">
    <location>
        <begin position="52"/>
        <end position="81"/>
    </location>
</feature>
<dbReference type="Pfam" id="PF02690">
    <property type="entry name" value="Na_Pi_cotrans"/>
    <property type="match status" value="1"/>
</dbReference>
<dbReference type="GO" id="GO:0044341">
    <property type="term" value="P:sodium-dependent phosphate transport"/>
    <property type="evidence" value="ECO:0007669"/>
    <property type="project" value="InterPro"/>
</dbReference>
<dbReference type="RefSeq" id="WP_109348982.1">
    <property type="nucleotide sequence ID" value="NZ_BJUE01000003.1"/>
</dbReference>
<sequence>MNLDYQQMIFQFLGGLGLFLFSIKFMGDGLQKAAGDRLRDLLDRFTTNPIKGVLVGILVTALIQSSSGTTVITVGLVSAGFMTLKQAIGVIMGANIGTTVTALIIGIDIGEYAFPILAVGAVLLFFFKQRNVQNIGQIVFGFGGLFVGLNFMSDGMKPLRDAPAFVDMMLSMSDHSVLGVLVGTIFTLIVQSSSATIGILQGLYADGLINLQGALPVLFGDNIGTTITVVLASLGASVAAKRAAATHVMFNIVGTIIFLILLVPFLAFVEYISRTLGLEAKMQIAFAHGTFNIVNTLIQLPFIGLWAYIVTKMIPGKEDEIEITNQDFDYSIIEKSPNIALAQAKEEIIKMGGYSVEGLKHALIYFETKKTDDAAKTMQLEVAINSLDRRITNFLVEVSKKSLSNKDSNEHVMQLDLIRDFERVGDHVENLVELIEYKDNHKVYLSDEARKEVTEMFEYTTETVRMSVEAFETLDKSIAQEVLKREDHIDLMERQLRKRHIHRLNNGVCTGEAGIVFADIISNLERVGDHASNVAKAVIEY</sequence>
<dbReference type="GO" id="GO:0005886">
    <property type="term" value="C:plasma membrane"/>
    <property type="evidence" value="ECO:0007669"/>
    <property type="project" value="UniProtKB-SubCell"/>
</dbReference>
<dbReference type="InterPro" id="IPR004633">
    <property type="entry name" value="NaPi_cotrn-rel/YqeW-like"/>
</dbReference>